<dbReference type="EMBL" id="ARYC01002626">
    <property type="protein sequence ID" value="KEJ82872.1"/>
    <property type="molecule type" value="Genomic_DNA"/>
</dbReference>
<comment type="caution">
    <text evidence="1">The sequence shown here is derived from an EMBL/GenBank/DDBJ whole genome shotgun (WGS) entry which is preliminary data.</text>
</comment>
<sequence>MKEEMDQRLNLFEKEQTKKFLNQINQFKNEVQQSTNETGWIDPVSKQLVINLDKARENISAETSYNIKSQESYMKPLVEETQLGSREKINTYLKKRKIVKIKESNADLISKASAAHYSTKLPIITQNKPKLQKPNQFPCYLNNQAQKPTVAKRPINAHYSQGRSSQSTQLTKPLYQNLIPKNNPLNINIIASQNHSSLQREKWAKNYILARSQNSFPQSIINQKRYVLNGTESKKPSNIQKLWAFKQLQYIESVVKM</sequence>
<accession>A0A073IBT2</accession>
<reference evidence="2" key="1">
    <citation type="journal article" date="2014" name="Cell">
        <title>The Architecture of a Scrambled Genome Reveals Massive Levels of Genomic Rearrangement during Development.</title>
        <authorList>
            <person name="Chen X."/>
            <person name="Bracht J.R."/>
            <person name="Goldman A.D."/>
            <person name="Dolzhenko E."/>
            <person name="Clay D.M."/>
            <person name="Swart E.C."/>
            <person name="Perlman D.H."/>
            <person name="Doak T.G."/>
            <person name="Stuart A."/>
            <person name="Amemiya C.T."/>
            <person name="Sebra R.P."/>
            <person name="Landweber L.F."/>
        </authorList>
    </citation>
    <scope>NUCLEOTIDE SEQUENCE [LARGE SCALE GENOMIC DNA]</scope>
    <source>
        <strain evidence="2">JRB310</strain>
    </source>
</reference>
<name>A0A073IBT2_9SPIT</name>
<protein>
    <submittedName>
        <fullName evidence="1">Uncharacterized protein</fullName>
    </submittedName>
</protein>
<dbReference type="AlphaFoldDB" id="A0A073IBT2"/>
<evidence type="ECO:0000313" key="1">
    <source>
        <dbReference type="EMBL" id="KEJ82872.1"/>
    </source>
</evidence>
<dbReference type="Proteomes" id="UP000053232">
    <property type="component" value="Unassembled WGS sequence"/>
</dbReference>
<keyword evidence="2" id="KW-1185">Reference proteome</keyword>
<evidence type="ECO:0000313" key="2">
    <source>
        <dbReference type="Proteomes" id="UP000053232"/>
    </source>
</evidence>
<gene>
    <name evidence="1" type="ORF">OXYTRIMIC_240</name>
</gene>
<proteinExistence type="predicted"/>
<organism evidence="1 2">
    <name type="scientific">Oxytricha trifallax</name>
    <dbReference type="NCBI Taxonomy" id="1172189"/>
    <lineage>
        <taxon>Eukaryota</taxon>
        <taxon>Sar</taxon>
        <taxon>Alveolata</taxon>
        <taxon>Ciliophora</taxon>
        <taxon>Intramacronucleata</taxon>
        <taxon>Spirotrichea</taxon>
        <taxon>Stichotrichia</taxon>
        <taxon>Sporadotrichida</taxon>
        <taxon>Oxytrichidae</taxon>
        <taxon>Oxytrichinae</taxon>
        <taxon>Oxytricha</taxon>
    </lineage>
</organism>